<evidence type="ECO:0000313" key="2">
    <source>
        <dbReference type="Proteomes" id="UP000245252"/>
    </source>
</evidence>
<gene>
    <name evidence="1" type="ORF">DEM27_06290</name>
</gene>
<proteinExistence type="predicted"/>
<dbReference type="Pfam" id="PF11927">
    <property type="entry name" value="HODM_asu-like"/>
    <property type="match status" value="1"/>
</dbReference>
<dbReference type="OrthoDB" id="5242510at2"/>
<sequence length="300" mass="33154">MASLVHKPYATTPKVFTIGLSAIDPARWIEPDDDLGVFLDEKERLCCSHLPQVFCAEEGTEDAQQECLDMLAAHLARDHAGLYRLQDGTLNFAGRSVALAQPGMPPLRIAGSLVQDDLVILRRRETGWHVAAGYVAFPSAWSLPEKFGLPMEQVHAPVPGFNAGTRNATLINRIFDNLQVDQPAMRFNWSVYPAGDLFWPPEVSSEHGKAPLVPATNIVRVERQTLRRLPKTGDIVFTIRIYIDPIRALLAQPDGKALAIALADRLEDFSPEQLDYKGMTKKKAALVEYLRTAAAAKSDC</sequence>
<dbReference type="Proteomes" id="UP000245252">
    <property type="component" value="Unassembled WGS sequence"/>
</dbReference>
<reference evidence="1 2" key="1">
    <citation type="submission" date="2018-05" db="EMBL/GenBank/DDBJ databases">
        <title>The draft genome of strain NS-104.</title>
        <authorList>
            <person name="Hang P."/>
            <person name="Jiang J."/>
        </authorList>
    </citation>
    <scope>NUCLEOTIDE SEQUENCE [LARGE SCALE GENOMIC DNA]</scope>
    <source>
        <strain evidence="1 2">NS-104</strain>
    </source>
</reference>
<protein>
    <submittedName>
        <fullName evidence="1">DUF3445 domain-containing protein</fullName>
    </submittedName>
</protein>
<accession>A0A2U2DVB6</accession>
<dbReference type="EMBL" id="QFBC01000002">
    <property type="protein sequence ID" value="PWE57242.1"/>
    <property type="molecule type" value="Genomic_DNA"/>
</dbReference>
<dbReference type="AlphaFoldDB" id="A0A2U2DVB6"/>
<dbReference type="RefSeq" id="WP_109457346.1">
    <property type="nucleotide sequence ID" value="NZ_QFBC01000002.1"/>
</dbReference>
<keyword evidence="2" id="KW-1185">Reference proteome</keyword>
<name>A0A2U2DVB6_9HYPH</name>
<evidence type="ECO:0000313" key="1">
    <source>
        <dbReference type="EMBL" id="PWE57242.1"/>
    </source>
</evidence>
<dbReference type="InterPro" id="IPR021848">
    <property type="entry name" value="HODM_asu-like"/>
</dbReference>
<organism evidence="1 2">
    <name type="scientific">Metarhizobium album</name>
    <dbReference type="NCBI Taxonomy" id="2182425"/>
    <lineage>
        <taxon>Bacteria</taxon>
        <taxon>Pseudomonadati</taxon>
        <taxon>Pseudomonadota</taxon>
        <taxon>Alphaproteobacteria</taxon>
        <taxon>Hyphomicrobiales</taxon>
        <taxon>Rhizobiaceae</taxon>
        <taxon>Metarhizobium</taxon>
    </lineage>
</organism>
<comment type="caution">
    <text evidence="1">The sequence shown here is derived from an EMBL/GenBank/DDBJ whole genome shotgun (WGS) entry which is preliminary data.</text>
</comment>